<proteinExistence type="predicted"/>
<dbReference type="EMBL" id="BJHY01000001">
    <property type="protein sequence ID" value="GDY71812.1"/>
    <property type="molecule type" value="Genomic_DNA"/>
</dbReference>
<reference evidence="1 2" key="1">
    <citation type="submission" date="2019-04" db="EMBL/GenBank/DDBJ databases">
        <title>Draft genome sequences of Streptomyces avermitilis ATCC 31267.</title>
        <authorList>
            <person name="Komaki H."/>
            <person name="Tamura T."/>
            <person name="Hosoyama A."/>
        </authorList>
    </citation>
    <scope>NUCLEOTIDE SEQUENCE [LARGE SCALE GENOMIC DNA]</scope>
    <source>
        <strain evidence="1 2">ATCC 31267</strain>
    </source>
</reference>
<accession>A0A4D4MID4</accession>
<sequence>MCGELAAGSARLTATEIICALDNCGHPDAADRVLSELASPSGPLAHRGAVMACFRKVNYRHFDQRQLKALVRALHDSSGAGPVGDQVDPLRRHLATVHPEHARALLGRGTNQAPVRPAVRPVDSRLPAAATLLAAAIRRVTSRIRAVEPDGVCDTSVPTALVTEALTCPVFDVRLYAAFLLAATPYRAELADAVAAELARPVTVRHEELAVPLLEALRILGDHRHRDLLQSLAVAPGVPHRVAYAAVRGLGHVAADHPAGDFLRDAVAHHHAAWLRGGDAVSAATLESLVYALGMASRDDLLAEIRAGTDVLPAARTAAARWLDIPGHRRASALL</sequence>
<comment type="caution">
    <text evidence="1">The sequence shown here is derived from an EMBL/GenBank/DDBJ whole genome shotgun (WGS) entry which is preliminary data.</text>
</comment>
<dbReference type="Proteomes" id="UP000299211">
    <property type="component" value="Unassembled WGS sequence"/>
</dbReference>
<evidence type="ECO:0000313" key="2">
    <source>
        <dbReference type="Proteomes" id="UP000299211"/>
    </source>
</evidence>
<name>A0A4D4MID4_STRAX</name>
<organism evidence="1 2">
    <name type="scientific">Streptomyces avermitilis</name>
    <dbReference type="NCBI Taxonomy" id="33903"/>
    <lineage>
        <taxon>Bacteria</taxon>
        <taxon>Bacillati</taxon>
        <taxon>Actinomycetota</taxon>
        <taxon>Actinomycetes</taxon>
        <taxon>Kitasatosporales</taxon>
        <taxon>Streptomycetaceae</taxon>
        <taxon>Streptomyces</taxon>
    </lineage>
</organism>
<protein>
    <submittedName>
        <fullName evidence="1">Uncharacterized protein</fullName>
    </submittedName>
</protein>
<dbReference type="AlphaFoldDB" id="A0A4D4MID4"/>
<evidence type="ECO:0000313" key="1">
    <source>
        <dbReference type="EMBL" id="GDY71812.1"/>
    </source>
</evidence>
<gene>
    <name evidence="1" type="ORF">SAV31267_012970</name>
</gene>